<dbReference type="InterPro" id="IPR036116">
    <property type="entry name" value="FN3_sf"/>
</dbReference>
<evidence type="ECO:0000313" key="4">
    <source>
        <dbReference type="EMBL" id="ABZ72625.1"/>
    </source>
</evidence>
<dbReference type="InterPro" id="IPR032876">
    <property type="entry name" value="J_dom"/>
</dbReference>
<keyword evidence="1" id="KW-0812">Transmembrane</keyword>
<dbReference type="PANTHER" id="PTHR36251">
    <property type="entry name" value="FELS-1 PROPHAGE HOST SPECIFICITY PROTEIN-RELATED"/>
    <property type="match status" value="1"/>
</dbReference>
<dbReference type="HOGENOM" id="CLU_307723_0_0_5"/>
<dbReference type="STRING" id="366602.Caul_3498"/>
<dbReference type="InterPro" id="IPR053171">
    <property type="entry name" value="Viral_Tip_Attach_Protein"/>
</dbReference>
<dbReference type="Pfam" id="PF13550">
    <property type="entry name" value="Phage-tail_3"/>
    <property type="match status" value="1"/>
</dbReference>
<proteinExistence type="predicted"/>
<organism evidence="4">
    <name type="scientific">Caulobacter sp. (strain K31)</name>
    <dbReference type="NCBI Taxonomy" id="366602"/>
    <lineage>
        <taxon>Bacteria</taxon>
        <taxon>Pseudomonadati</taxon>
        <taxon>Pseudomonadota</taxon>
        <taxon>Alphaproteobacteria</taxon>
        <taxon>Caulobacterales</taxon>
        <taxon>Caulobacteraceae</taxon>
        <taxon>Caulobacter</taxon>
    </lineage>
</organism>
<dbReference type="OrthoDB" id="7349961at2"/>
<evidence type="ECO:0000259" key="3">
    <source>
        <dbReference type="Pfam" id="PF24801"/>
    </source>
</evidence>
<dbReference type="Pfam" id="PF24801">
    <property type="entry name" value="FNIII-A_GpJ"/>
    <property type="match status" value="1"/>
</dbReference>
<feature type="transmembrane region" description="Helical" evidence="1">
    <location>
        <begin position="100"/>
        <end position="121"/>
    </location>
</feature>
<accession>B0T644</accession>
<dbReference type="InterPro" id="IPR055385">
    <property type="entry name" value="GpJ_HDII-ins2"/>
</dbReference>
<dbReference type="eggNOG" id="COG4733">
    <property type="taxonomic scope" value="Bacteria"/>
</dbReference>
<keyword evidence="1" id="KW-0472">Membrane</keyword>
<dbReference type="EMBL" id="CP000927">
    <property type="protein sequence ID" value="ABZ72625.1"/>
    <property type="molecule type" value="Genomic_DNA"/>
</dbReference>
<feature type="domain" description="Tip attachment protein J" evidence="2">
    <location>
        <begin position="562"/>
        <end position="729"/>
    </location>
</feature>
<dbReference type="KEGG" id="cak:Caul_3498"/>
<gene>
    <name evidence="4" type="ordered locus">Caul_3498</name>
</gene>
<evidence type="ECO:0000256" key="1">
    <source>
        <dbReference type="SAM" id="Phobius"/>
    </source>
</evidence>
<protein>
    <submittedName>
        <fullName evidence="4">Phage-related protein tail component-like protein</fullName>
    </submittedName>
</protein>
<feature type="domain" description="Tip attachment protein J HDII-ins2" evidence="3">
    <location>
        <begin position="336"/>
        <end position="440"/>
    </location>
</feature>
<reference evidence="4" key="1">
    <citation type="submission" date="2008-01" db="EMBL/GenBank/DDBJ databases">
        <title>Complete sequence of chromosome of Caulobacter sp. K31.</title>
        <authorList>
            <consortium name="US DOE Joint Genome Institute"/>
            <person name="Copeland A."/>
            <person name="Lucas S."/>
            <person name="Lapidus A."/>
            <person name="Barry K."/>
            <person name="Glavina del Rio T."/>
            <person name="Dalin E."/>
            <person name="Tice H."/>
            <person name="Pitluck S."/>
            <person name="Bruce D."/>
            <person name="Goodwin L."/>
            <person name="Thompson L.S."/>
            <person name="Brettin T."/>
            <person name="Detter J.C."/>
            <person name="Han C."/>
            <person name="Schmutz J."/>
            <person name="Larimer F."/>
            <person name="Land M."/>
            <person name="Hauser L."/>
            <person name="Kyrpides N."/>
            <person name="Kim E."/>
            <person name="Stephens C."/>
            <person name="Richardson P."/>
        </authorList>
    </citation>
    <scope>NUCLEOTIDE SEQUENCE [LARGE SCALE GENOMIC DNA]</scope>
    <source>
        <strain evidence="4">K31</strain>
    </source>
</reference>
<dbReference type="PANTHER" id="PTHR36251:SF2">
    <property type="entry name" value="GIFSY-2 PROPHAGE HOST SPECIFICITY PROTEIN J, PHAGE LAMBDA"/>
    <property type="match status" value="1"/>
</dbReference>
<dbReference type="AlphaFoldDB" id="B0T644"/>
<sequence length="960" mass="103842">MVKVIIKGPLAKKLPAAYRKSISFKVSTIRELLWGLDQFGSFSADLDAFPHQFFVGKTLKTAHRLSAQEAAAVKLDEQEGVCVFIVPCVAGADPVTTTMVVTALVSAAISIGISLIMAVLFPPTQGGNDTRKSALYVNGMNTQQEGIPIPVAYGTDIFCGFNVIEADVEVLNTGGISGWMNPLSGALAVNASAGTGLYGSGANNYVDPAWDILKGLGLNVDGLGAKGGGKTIANNTFSNASMKILGAVSAGPIGGLVGNTVEEQESSIFIDKTALRDAASGKLSKQGFTWATRPGETGQSAVPITEAIATPYDASQELKKLTSAGIPTDIQKTFPNDINRSRFRFNMVLLQTSKKGNQSNATVVLGADFKRITDTSWTPYANWTFNGKTSTGAQREIQVIAPNWKTDEEWQVRIYRVTEDSTDDKIQNATTFNGWVEIIDKDLAYDGTADSPPTALFGASIDVSQFDSGSKPEIILRSAGRKVRVPHVVGSYWDGSWDTKVTANPVWIWFDMATDKLVGGGLSDTWFNRFELYEIAQFCDQLVNGRPRFTLNKQFTDSKELWQQLREVAQSFMAVAYWNGSSVSLVQDTPNATVSHYITNTMVEDGAFAYSFTDHIERFNEILVEYDDPTQFGAKGIAPWQDDAAITRARALNFPNDGKITNTIYKTGCTNAQEAYDWARLLGYASQREVRNVAFAAPIAGSTYFPGQIIEIDDMNVSGKEPVGRVARIIDADHIELDAPVTLEAFKSYTLRIVGETVRSISLPMLTVTTKSATINAPAHGAVVQAPVGLIELGTGPQPQRFRIIEVSEAGPAKYEVKAQQSIIGKWEEVEQHVPVPIPDWTNRDTSVRAPTNIVFTPHAAEDDITGSYTSLEISWTGLPTGALVREYVLEATMPDGGVSVELYRGANTGFTISRAPPGLYVVSVKTINMLGGSSEPLSGSYVLSTGDELVFPPVFIGFD</sequence>
<name>B0T644_CAUSK</name>
<dbReference type="SUPFAM" id="SSF49265">
    <property type="entry name" value="Fibronectin type III"/>
    <property type="match status" value="1"/>
</dbReference>
<keyword evidence="1" id="KW-1133">Transmembrane helix</keyword>
<evidence type="ECO:0000259" key="2">
    <source>
        <dbReference type="Pfam" id="PF13550"/>
    </source>
</evidence>